<sequence length="399" mass="45129">MSSNDRLQATSDLVNTRNADDSDGDPSYQAGQPVTPRARSTAGADLTTPPQNILNQPGTASDEAKARLTERSPHNKKCSVTFLESLPECSHILPRSTQLRQVRTLEYAWGKRFNSLNLDSTQNMMWLSPHMHSYFDRRIWVLLPPKSDLEKVKSTTIEQFSLAKKTDFTSVLHRDIRKYDFVLLAHFTDPIVRVENINQASTHWPPYDSLSPVRSHVHPYFVICNVGLKDRYFYPELTPSLLAARYPNITAEHSERIQLCRSIYDLWMAQSDVAETAWSKTKSTKSKSRQSSAHSSTSQRSNPSRHAKRKREDKDDNHLRTIGEDYSSAQDLPSSPCDASPSSCTTESSDSEDELDSCVGWDSSVEEPYWNKVGNWIKDMETSEPHSSLFQGGVTVLDV</sequence>
<dbReference type="Proteomes" id="UP000663888">
    <property type="component" value="Unassembled WGS sequence"/>
</dbReference>
<name>A0A8H3BXI7_9AGAM</name>
<feature type="compositionally biased region" description="Basic and acidic residues" evidence="1">
    <location>
        <begin position="62"/>
        <end position="73"/>
    </location>
</feature>
<evidence type="ECO:0000259" key="2">
    <source>
        <dbReference type="Pfam" id="PF13391"/>
    </source>
</evidence>
<protein>
    <recommendedName>
        <fullName evidence="2">HNH nuclease domain-containing protein</fullName>
    </recommendedName>
</protein>
<feature type="region of interest" description="Disordered" evidence="1">
    <location>
        <begin position="278"/>
        <end position="358"/>
    </location>
</feature>
<dbReference type="InterPro" id="IPR003615">
    <property type="entry name" value="HNH_nuc"/>
</dbReference>
<feature type="compositionally biased region" description="Low complexity" evidence="1">
    <location>
        <begin position="289"/>
        <end position="301"/>
    </location>
</feature>
<reference evidence="3" key="1">
    <citation type="submission" date="2021-01" db="EMBL/GenBank/DDBJ databases">
        <authorList>
            <person name="Kaushik A."/>
        </authorList>
    </citation>
    <scope>NUCLEOTIDE SEQUENCE</scope>
    <source>
        <strain evidence="3">AG4-R118</strain>
    </source>
</reference>
<feature type="compositionally biased region" description="Low complexity" evidence="1">
    <location>
        <begin position="333"/>
        <end position="348"/>
    </location>
</feature>
<comment type="caution">
    <text evidence="3">The sequence shown here is derived from an EMBL/GenBank/DDBJ whole genome shotgun (WGS) entry which is preliminary data.</text>
</comment>
<evidence type="ECO:0000256" key="1">
    <source>
        <dbReference type="SAM" id="MobiDB-lite"/>
    </source>
</evidence>
<feature type="domain" description="HNH nuclease" evidence="2">
    <location>
        <begin position="86"/>
        <end position="141"/>
    </location>
</feature>
<feature type="compositionally biased region" description="Polar residues" evidence="1">
    <location>
        <begin position="1"/>
        <end position="17"/>
    </location>
</feature>
<gene>
    <name evidence="3" type="ORF">RDB_LOCUS102867</name>
</gene>
<dbReference type="AlphaFoldDB" id="A0A8H3BXI7"/>
<proteinExistence type="predicted"/>
<feature type="compositionally biased region" description="Basic and acidic residues" evidence="1">
    <location>
        <begin position="310"/>
        <end position="323"/>
    </location>
</feature>
<feature type="compositionally biased region" description="Polar residues" evidence="1">
    <location>
        <begin position="48"/>
        <end position="59"/>
    </location>
</feature>
<accession>A0A8H3BXI7</accession>
<feature type="region of interest" description="Disordered" evidence="1">
    <location>
        <begin position="1"/>
        <end position="73"/>
    </location>
</feature>
<evidence type="ECO:0000313" key="3">
    <source>
        <dbReference type="EMBL" id="CAE6468561.1"/>
    </source>
</evidence>
<dbReference type="EMBL" id="CAJMWX010001116">
    <property type="protein sequence ID" value="CAE6468561.1"/>
    <property type="molecule type" value="Genomic_DNA"/>
</dbReference>
<evidence type="ECO:0000313" key="4">
    <source>
        <dbReference type="Proteomes" id="UP000663888"/>
    </source>
</evidence>
<organism evidence="3 4">
    <name type="scientific">Rhizoctonia solani</name>
    <dbReference type="NCBI Taxonomy" id="456999"/>
    <lineage>
        <taxon>Eukaryota</taxon>
        <taxon>Fungi</taxon>
        <taxon>Dikarya</taxon>
        <taxon>Basidiomycota</taxon>
        <taxon>Agaricomycotina</taxon>
        <taxon>Agaricomycetes</taxon>
        <taxon>Cantharellales</taxon>
        <taxon>Ceratobasidiaceae</taxon>
        <taxon>Rhizoctonia</taxon>
    </lineage>
</organism>
<dbReference type="Pfam" id="PF13391">
    <property type="entry name" value="HNH_2"/>
    <property type="match status" value="1"/>
</dbReference>